<proteinExistence type="predicted"/>
<dbReference type="SUPFAM" id="SSF48403">
    <property type="entry name" value="Ankyrin repeat"/>
    <property type="match status" value="1"/>
</dbReference>
<reference evidence="1" key="1">
    <citation type="submission" date="2018-10" db="EMBL/GenBank/DDBJ databases">
        <title>Hidden diversity of soil giant viruses.</title>
        <authorList>
            <person name="Schulz F."/>
            <person name="Alteio L."/>
            <person name="Goudeau D."/>
            <person name="Ryan E.M."/>
            <person name="Malmstrom R.R."/>
            <person name="Blanchard J."/>
            <person name="Woyke T."/>
        </authorList>
    </citation>
    <scope>NUCLEOTIDE SEQUENCE</scope>
    <source>
        <strain evidence="1">FNV1</strain>
    </source>
</reference>
<gene>
    <name evidence="1" type="ORF">Faunusvirus13_17</name>
</gene>
<evidence type="ECO:0000313" key="1">
    <source>
        <dbReference type="EMBL" id="AYV79424.1"/>
    </source>
</evidence>
<dbReference type="Gene3D" id="1.25.40.20">
    <property type="entry name" value="Ankyrin repeat-containing domain"/>
    <property type="match status" value="1"/>
</dbReference>
<accession>A0A3G4ZYN0</accession>
<organism evidence="1">
    <name type="scientific">Faunusvirus sp</name>
    <dbReference type="NCBI Taxonomy" id="2487766"/>
    <lineage>
        <taxon>Viruses</taxon>
        <taxon>Varidnaviria</taxon>
        <taxon>Bamfordvirae</taxon>
        <taxon>Nucleocytoviricota</taxon>
        <taxon>Megaviricetes</taxon>
        <taxon>Imitervirales</taxon>
        <taxon>Mimiviridae</taxon>
    </lineage>
</organism>
<sequence length="248" mass="29012">MQTFEAIRDAKCNEFVRLVRIQNEKDCLEYIAKYDGFYDATVDMHDRMNMLQLACTYKLDQLAIALIDKKCNLTHQDNGGFTALAYASYHDLTHVVTYIIDKLTDRTTRTTLYLQSEMMYLCDCSRDTKSVIKMIDCGYDIYYKNHRNESLFTVAINCRAGEIIIKLIDIDTDFIKEFNTLYTNPKCKKNKFHHNITKYCVGKYDAYKCEIIATMNDASPTNMLYQSFRTIYAVKLVDIICDFILLRM</sequence>
<dbReference type="EMBL" id="MK072144">
    <property type="protein sequence ID" value="AYV79424.1"/>
    <property type="molecule type" value="Genomic_DNA"/>
</dbReference>
<protein>
    <submittedName>
        <fullName evidence="1">Uncharacterized protein</fullName>
    </submittedName>
</protein>
<dbReference type="InterPro" id="IPR036770">
    <property type="entry name" value="Ankyrin_rpt-contain_sf"/>
</dbReference>
<name>A0A3G4ZYN0_9VIRU</name>